<dbReference type="PANTHER" id="PTHR47478:SF1">
    <property type="entry name" value="PYRIMIDINE 5'-NUCLEOTIDASE YJJG"/>
    <property type="match status" value="1"/>
</dbReference>
<evidence type="ECO:0000313" key="1">
    <source>
        <dbReference type="EMBL" id="QBK88311.1"/>
    </source>
</evidence>
<dbReference type="NCBIfam" id="TIGR01662">
    <property type="entry name" value="HAD-SF-IIIA"/>
    <property type="match status" value="1"/>
</dbReference>
<dbReference type="InterPro" id="IPR023214">
    <property type="entry name" value="HAD_sf"/>
</dbReference>
<dbReference type="InterPro" id="IPR036412">
    <property type="entry name" value="HAD-like_sf"/>
</dbReference>
<accession>A0A481YZG4</accession>
<gene>
    <name evidence="1" type="ORF">LCMAC202_06730</name>
</gene>
<dbReference type="SUPFAM" id="SSF56784">
    <property type="entry name" value="HAD-like"/>
    <property type="match status" value="1"/>
</dbReference>
<dbReference type="NCBIfam" id="TIGR01549">
    <property type="entry name" value="HAD-SF-IA-v1"/>
    <property type="match status" value="1"/>
</dbReference>
<dbReference type="Pfam" id="PF00702">
    <property type="entry name" value="Hydrolase"/>
    <property type="match status" value="1"/>
</dbReference>
<proteinExistence type="predicted"/>
<dbReference type="Gene3D" id="3.40.50.1000">
    <property type="entry name" value="HAD superfamily/HAD-like"/>
    <property type="match status" value="1"/>
</dbReference>
<protein>
    <submittedName>
        <fullName evidence="1">Haloacid dehalogenase-like hydrolase</fullName>
    </submittedName>
</protein>
<dbReference type="PANTHER" id="PTHR47478">
    <property type="match status" value="1"/>
</dbReference>
<name>A0A481YZG4_9VIRU</name>
<dbReference type="InterPro" id="IPR052550">
    <property type="entry name" value="Pyrimidine_5'-ntase_YjjG"/>
</dbReference>
<keyword evidence="1" id="KW-0378">Hydrolase</keyword>
<reference evidence="1" key="1">
    <citation type="journal article" date="2019" name="MBio">
        <title>Virus Genomes from Deep Sea Sediments Expand the Ocean Megavirome and Support Independent Origins of Viral Gigantism.</title>
        <authorList>
            <person name="Backstrom D."/>
            <person name="Yutin N."/>
            <person name="Jorgensen S.L."/>
            <person name="Dharamshi J."/>
            <person name="Homa F."/>
            <person name="Zaremba-Niedwiedzka K."/>
            <person name="Spang A."/>
            <person name="Wolf Y.I."/>
            <person name="Koonin E.V."/>
            <person name="Ettema T.J."/>
        </authorList>
    </citation>
    <scope>NUCLEOTIDE SEQUENCE</scope>
</reference>
<dbReference type="EMBL" id="MK500385">
    <property type="protein sequence ID" value="QBK88311.1"/>
    <property type="molecule type" value="Genomic_DNA"/>
</dbReference>
<sequence>MINCVFFDWDATLAKPGSRDIFMHNLDLITRLQTLDPHALGILGYLRSKGIKIGIITNTKKDHLVFEKALHETGLTNFINPELIFISSDPRYCAKPCPQIFQAALRESGCSPAETLFVGDSCWADVQGAQGVGMKVAYLNRRSCRFRGDYHLHELSQLVYIV</sequence>
<dbReference type="InterPro" id="IPR006439">
    <property type="entry name" value="HAD-SF_hydro_IA"/>
</dbReference>
<dbReference type="GO" id="GO:0016787">
    <property type="term" value="F:hydrolase activity"/>
    <property type="evidence" value="ECO:0007669"/>
    <property type="project" value="UniProtKB-KW"/>
</dbReference>
<dbReference type="InterPro" id="IPR006549">
    <property type="entry name" value="HAD-SF_hydro_IIIA"/>
</dbReference>
<organism evidence="1">
    <name type="scientific">Marseillevirus LCMAC202</name>
    <dbReference type="NCBI Taxonomy" id="2506606"/>
    <lineage>
        <taxon>Viruses</taxon>
        <taxon>Varidnaviria</taxon>
        <taxon>Bamfordvirae</taxon>
        <taxon>Nucleocytoviricota</taxon>
        <taxon>Megaviricetes</taxon>
        <taxon>Pimascovirales</taxon>
        <taxon>Pimascovirales incertae sedis</taxon>
        <taxon>Marseilleviridae</taxon>
    </lineage>
</organism>